<evidence type="ECO:0000313" key="3">
    <source>
        <dbReference type="Proteomes" id="UP000714275"/>
    </source>
</evidence>
<feature type="non-terminal residue" evidence="2">
    <location>
        <position position="1"/>
    </location>
</feature>
<feature type="transmembrane region" description="Helical" evidence="1">
    <location>
        <begin position="42"/>
        <end position="61"/>
    </location>
</feature>
<protein>
    <submittedName>
        <fullName evidence="2">Uncharacterized protein</fullName>
    </submittedName>
</protein>
<gene>
    <name evidence="2" type="ORF">EV702DRAFT_1011764</name>
</gene>
<dbReference type="EMBL" id="JABBWD010000066">
    <property type="protein sequence ID" value="KAG1770334.1"/>
    <property type="molecule type" value="Genomic_DNA"/>
</dbReference>
<dbReference type="Proteomes" id="UP000714275">
    <property type="component" value="Unassembled WGS sequence"/>
</dbReference>
<reference evidence="2" key="1">
    <citation type="journal article" date="2020" name="New Phytol.">
        <title>Comparative genomics reveals dynamic genome evolution in host specialist ectomycorrhizal fungi.</title>
        <authorList>
            <person name="Lofgren L.A."/>
            <person name="Nguyen N.H."/>
            <person name="Vilgalys R."/>
            <person name="Ruytinx J."/>
            <person name="Liao H.L."/>
            <person name="Branco S."/>
            <person name="Kuo A."/>
            <person name="LaButti K."/>
            <person name="Lipzen A."/>
            <person name="Andreopoulos W."/>
            <person name="Pangilinan J."/>
            <person name="Riley R."/>
            <person name="Hundley H."/>
            <person name="Na H."/>
            <person name="Barry K."/>
            <person name="Grigoriev I.V."/>
            <person name="Stajich J.E."/>
            <person name="Kennedy P.G."/>
        </authorList>
    </citation>
    <scope>NUCLEOTIDE SEQUENCE</scope>
    <source>
        <strain evidence="2">DOB743</strain>
    </source>
</reference>
<comment type="caution">
    <text evidence="2">The sequence shown here is derived from an EMBL/GenBank/DDBJ whole genome shotgun (WGS) entry which is preliminary data.</text>
</comment>
<evidence type="ECO:0000256" key="1">
    <source>
        <dbReference type="SAM" id="Phobius"/>
    </source>
</evidence>
<keyword evidence="1" id="KW-1133">Transmembrane helix</keyword>
<accession>A0A9P6ZKS0</accession>
<keyword evidence="1" id="KW-0812">Transmembrane</keyword>
<organism evidence="2 3">
    <name type="scientific">Suillus placidus</name>
    <dbReference type="NCBI Taxonomy" id="48579"/>
    <lineage>
        <taxon>Eukaryota</taxon>
        <taxon>Fungi</taxon>
        <taxon>Dikarya</taxon>
        <taxon>Basidiomycota</taxon>
        <taxon>Agaricomycotina</taxon>
        <taxon>Agaricomycetes</taxon>
        <taxon>Agaricomycetidae</taxon>
        <taxon>Boletales</taxon>
        <taxon>Suillineae</taxon>
        <taxon>Suillaceae</taxon>
        <taxon>Suillus</taxon>
    </lineage>
</organism>
<evidence type="ECO:0000313" key="2">
    <source>
        <dbReference type="EMBL" id="KAG1770334.1"/>
    </source>
</evidence>
<proteinExistence type="predicted"/>
<keyword evidence="3" id="KW-1185">Reference proteome</keyword>
<name>A0A9P6ZKS0_9AGAM</name>
<keyword evidence="1" id="KW-0472">Membrane</keyword>
<dbReference type="OrthoDB" id="2689709at2759"/>
<dbReference type="AlphaFoldDB" id="A0A9P6ZKS0"/>
<sequence length="64" mass="7247">THRRGDQLDFRHDSVFEAYKTVSELLGRHLATRPFIVARPKLLLLFVVPAHCLAVAIEGPWPLA</sequence>